<dbReference type="GeneID" id="96004424"/>
<name>A0AB34KTN9_9PEZI</name>
<comment type="caution">
    <text evidence="2">The sequence shown here is derived from an EMBL/GenBank/DDBJ whole genome shotgun (WGS) entry which is preliminary data.</text>
</comment>
<feature type="region of interest" description="Disordered" evidence="1">
    <location>
        <begin position="363"/>
        <end position="437"/>
    </location>
</feature>
<protein>
    <submittedName>
        <fullName evidence="2">Uncharacterized protein</fullName>
    </submittedName>
</protein>
<accession>A0AB34KTN9</accession>
<evidence type="ECO:0000313" key="3">
    <source>
        <dbReference type="Proteomes" id="UP000803884"/>
    </source>
</evidence>
<reference evidence="2 3" key="1">
    <citation type="journal article" date="2020" name="Microbiol. Resour. Announc.">
        <title>Draft Genome Sequence of a Cladosporium Species Isolated from the Mesophotic Ascidian Didemnum maculosum.</title>
        <authorList>
            <person name="Gioti A."/>
            <person name="Siaperas R."/>
            <person name="Nikolaivits E."/>
            <person name="Le Goff G."/>
            <person name="Ouazzani J."/>
            <person name="Kotoulas G."/>
            <person name="Topakas E."/>
        </authorList>
    </citation>
    <scope>NUCLEOTIDE SEQUENCE [LARGE SCALE GENOMIC DNA]</scope>
    <source>
        <strain evidence="2 3">TM138-S3</strain>
    </source>
</reference>
<feature type="compositionally biased region" description="Low complexity" evidence="1">
    <location>
        <begin position="135"/>
        <end position="154"/>
    </location>
</feature>
<dbReference type="EMBL" id="JAAQHG020000007">
    <property type="protein sequence ID" value="KAL1588327.1"/>
    <property type="molecule type" value="Genomic_DNA"/>
</dbReference>
<proteinExistence type="predicted"/>
<sequence length="437" mass="46271">MESDEDDGQGVYLDPNGYPYRDARQRGFAGDELYFTGYDTGQHRRESYPNAYYGEGESEEDAYYQGGRSAYRGREEALAQSAYERIAKARASGQTNINLSVDEMEALERRRGFQQPAPVHPPPLQIASPPATPVKTSKGKSSSRNNSSASLSSTKGKKKSSSLFGGGGGGPSTPPSKSKSKSKSSRKMSVSSDQPPPFSPGPPPPQNYIVAGPNGYPIYAPGMPYYPPPSPELSRAHPPTTRDRSRSTSKHTRRGSTPPEPVYAPHQQPQYSPRFYHGPGPSGRPGSSSSSRSYHDDQDWYPPPTPPQAAGRSRAASNAMPPSPAAPGRRSLGSPAEINFAALRRVPPGSSPLAWGDSSAFAGAAGRMKGSGLREEVGEESEEESSGGGESSEDQGVQVLPEAGRYVGGGGGGIGRTVSKGASAGAGVEVKRRKARR</sequence>
<feature type="region of interest" description="Disordered" evidence="1">
    <location>
        <begin position="89"/>
        <end position="333"/>
    </location>
</feature>
<evidence type="ECO:0000313" key="2">
    <source>
        <dbReference type="EMBL" id="KAL1588327.1"/>
    </source>
</evidence>
<dbReference type="RefSeq" id="XP_069231432.1">
    <property type="nucleotide sequence ID" value="XM_069371586.1"/>
</dbReference>
<evidence type="ECO:0000256" key="1">
    <source>
        <dbReference type="SAM" id="MobiDB-lite"/>
    </source>
</evidence>
<feature type="region of interest" description="Disordered" evidence="1">
    <location>
        <begin position="40"/>
        <end position="59"/>
    </location>
</feature>
<organism evidence="2 3">
    <name type="scientific">Cladosporium halotolerans</name>
    <dbReference type="NCBI Taxonomy" id="1052096"/>
    <lineage>
        <taxon>Eukaryota</taxon>
        <taxon>Fungi</taxon>
        <taxon>Dikarya</taxon>
        <taxon>Ascomycota</taxon>
        <taxon>Pezizomycotina</taxon>
        <taxon>Dothideomycetes</taxon>
        <taxon>Dothideomycetidae</taxon>
        <taxon>Cladosporiales</taxon>
        <taxon>Cladosporiaceae</taxon>
        <taxon>Cladosporium</taxon>
    </lineage>
</organism>
<feature type="compositionally biased region" description="Gly residues" evidence="1">
    <location>
        <begin position="406"/>
        <end position="415"/>
    </location>
</feature>
<feature type="compositionally biased region" description="Pro residues" evidence="1">
    <location>
        <begin position="194"/>
        <end position="206"/>
    </location>
</feature>
<dbReference type="AlphaFoldDB" id="A0AB34KTN9"/>
<gene>
    <name evidence="2" type="ORF">WHR41_02980</name>
</gene>
<dbReference type="Proteomes" id="UP000803884">
    <property type="component" value="Unassembled WGS sequence"/>
</dbReference>
<keyword evidence="3" id="KW-1185">Reference proteome</keyword>